<sequence length="788" mass="89793">MKYTKIFLFAFLLLLCMLPACAGQEKSSDMNRNKVSSPSGISEKTPAYRYDFLSQNVILRNENYTDILWADAIPENEREKCGFWPITNSEECWQYKTMVFRINGIHIVRYDSKGSRKELFKSDGDLKLIACEDNSLYFYNYNYDTKMESYYRINDCLSDGYTIDCIAELPTASDTEDNLNKPIIKNGEWIYFLYTDQPGESLEWYKNPEIWLYRLSEKTGETERVESVFRSMVSQCQSISDISQQGDILILEGVPQNGNLKDFKNRCSFLYDYKKDVCTLLCDSTMASSDCMIVDEVYYHRHIKEQDQTVTIAKKVMNSSDDCISFNTLLSKNTAAASSISNLDVYGNSIIYFAYSSVPFHSDGAESWYGCCADISQEKTALEFLSIFSKPVYSYYNGIIYMYINGAVVYSDAVTPGTWYDTGIRYASIDYGQAFFEQEQGKVYFVTVDANKVSALKPGEDITSINLNDVYKSTLIELDFSVGIPADSPIFKPNAAVLAPVNRNGTRVITSDWHDVKDIYGNYYSPDYDSHNNPAGPIQFMPVSGENRSIQYETNEKYKYMSGIIGVSEWSLASGQLKFYADENLVYETPIMRKESAPIVFSIDISNAKTVTVEAVSEDGYSSMSAVTSAELILDDVIFHDLDVFPYNRWLKSEMSESEKDVTESPDPIEESIYLDRGSLNTALTEYTWESIGYRLSDTWDFKFYDTGQFSGTNAAGAEPIRGTYVLEGTLLSLLYEPGQEASEYRYDETQQAFISTTDQTLVKQDYMDESGIYHEPVYEYRKLVPQK</sequence>
<keyword evidence="4" id="KW-1185">Reference proteome</keyword>
<reference evidence="3 4" key="1">
    <citation type="submission" date="2019-02" db="EMBL/GenBank/DDBJ databases">
        <title>Genomic Encyclopedia of Type Strains, Phase IV (KMG-IV): sequencing the most valuable type-strain genomes for metagenomic binning, comparative biology and taxonomic classification.</title>
        <authorList>
            <person name="Goeker M."/>
        </authorList>
    </citation>
    <scope>NUCLEOTIDE SEQUENCE [LARGE SCALE GENOMIC DNA]</scope>
    <source>
        <strain evidence="3 4">DSM 29486</strain>
    </source>
</reference>
<dbReference type="Gene3D" id="2.60.120.1060">
    <property type="entry name" value="NPCBM/NEW2 domain"/>
    <property type="match status" value="1"/>
</dbReference>
<dbReference type="SUPFAM" id="SSF49785">
    <property type="entry name" value="Galactose-binding domain-like"/>
    <property type="match status" value="1"/>
</dbReference>
<dbReference type="InterPro" id="IPR013222">
    <property type="entry name" value="Glyco_hyd_98_carb-bd"/>
</dbReference>
<dbReference type="EMBL" id="SGXF01000007">
    <property type="protein sequence ID" value="RZS92798.1"/>
    <property type="molecule type" value="Genomic_DNA"/>
</dbReference>
<dbReference type="InterPro" id="IPR008979">
    <property type="entry name" value="Galactose-bd-like_sf"/>
</dbReference>
<evidence type="ECO:0000259" key="2">
    <source>
        <dbReference type="Pfam" id="PF08305"/>
    </source>
</evidence>
<gene>
    <name evidence="3" type="ORF">EV209_2869</name>
</gene>
<dbReference type="AlphaFoldDB" id="A0A4Q7P0J7"/>
<dbReference type="Proteomes" id="UP000292927">
    <property type="component" value="Unassembled WGS sequence"/>
</dbReference>
<organism evidence="3 4">
    <name type="scientific">Cuneatibacter caecimuris</name>
    <dbReference type="NCBI Taxonomy" id="1796618"/>
    <lineage>
        <taxon>Bacteria</taxon>
        <taxon>Bacillati</taxon>
        <taxon>Bacillota</taxon>
        <taxon>Clostridia</taxon>
        <taxon>Lachnospirales</taxon>
        <taxon>Lachnospiraceae</taxon>
        <taxon>Cuneatibacter</taxon>
    </lineage>
</organism>
<dbReference type="OrthoDB" id="366502at2"/>
<evidence type="ECO:0000313" key="3">
    <source>
        <dbReference type="EMBL" id="RZS92798.1"/>
    </source>
</evidence>
<feature type="chain" id="PRO_5020818775" evidence="1">
    <location>
        <begin position="23"/>
        <end position="788"/>
    </location>
</feature>
<proteinExistence type="predicted"/>
<feature type="domain" description="Glycosyl hydrolase family 98 putative carbohydrate-binding module" evidence="2">
    <location>
        <begin position="549"/>
        <end position="613"/>
    </location>
</feature>
<feature type="signal peptide" evidence="1">
    <location>
        <begin position="1"/>
        <end position="22"/>
    </location>
</feature>
<comment type="caution">
    <text evidence="3">The sequence shown here is derived from an EMBL/GenBank/DDBJ whole genome shotgun (WGS) entry which is preliminary data.</text>
</comment>
<evidence type="ECO:0000313" key="4">
    <source>
        <dbReference type="Proteomes" id="UP000292927"/>
    </source>
</evidence>
<protein>
    <submittedName>
        <fullName evidence="3">NPCBM/NEW2 domain-containing protein</fullName>
    </submittedName>
</protein>
<dbReference type="InterPro" id="IPR038637">
    <property type="entry name" value="NPCBM_sf"/>
</dbReference>
<dbReference type="RefSeq" id="WP_130436117.1">
    <property type="nucleotide sequence ID" value="NZ_SGXF01000007.1"/>
</dbReference>
<keyword evidence="1" id="KW-0732">Signal</keyword>
<evidence type="ECO:0000256" key="1">
    <source>
        <dbReference type="SAM" id="SignalP"/>
    </source>
</evidence>
<accession>A0A4Q7P0J7</accession>
<name>A0A4Q7P0J7_9FIRM</name>
<dbReference type="Pfam" id="PF08305">
    <property type="entry name" value="NPCBM"/>
    <property type="match status" value="1"/>
</dbReference>